<dbReference type="RefSeq" id="WP_046313235.1">
    <property type="nucleotide sequence ID" value="NZ_CBCSCY010000035.1"/>
</dbReference>
<organism evidence="1 2">
    <name type="scientific">Pontibacter korlensis</name>
    <dbReference type="NCBI Taxonomy" id="400092"/>
    <lineage>
        <taxon>Bacteria</taxon>
        <taxon>Pseudomonadati</taxon>
        <taxon>Bacteroidota</taxon>
        <taxon>Cytophagia</taxon>
        <taxon>Cytophagales</taxon>
        <taxon>Hymenobacteraceae</taxon>
        <taxon>Pontibacter</taxon>
    </lineage>
</organism>
<reference evidence="1 2" key="1">
    <citation type="journal article" date="2015" name="Sci. Rep.">
        <title>Unraveling adaptation of Pontibacter korlensis to radiation and infertility in desert through complete genome and comparative transcriptomic analysis.</title>
        <authorList>
            <person name="Dai J."/>
            <person name="Dai W."/>
            <person name="Qiu C."/>
            <person name="Yang Z."/>
            <person name="Zhang Y."/>
            <person name="Zhou M."/>
            <person name="Zhang L."/>
            <person name="Fang C."/>
            <person name="Gao Q."/>
            <person name="Yang Q."/>
            <person name="Li X."/>
            <person name="Wang Z."/>
            <person name="Wang Z."/>
            <person name="Jia Z."/>
            <person name="Chen X."/>
        </authorList>
    </citation>
    <scope>NUCLEOTIDE SEQUENCE [LARGE SCALE GENOMIC DNA]</scope>
    <source>
        <strain evidence="1 2">X14-1T</strain>
    </source>
</reference>
<dbReference type="OrthoDB" id="8418771at2"/>
<dbReference type="Proteomes" id="UP000033109">
    <property type="component" value="Chromosome"/>
</dbReference>
<dbReference type="EMBL" id="CP009621">
    <property type="protein sequence ID" value="AKD05064.1"/>
    <property type="molecule type" value="Genomic_DNA"/>
</dbReference>
<keyword evidence="2" id="KW-1185">Reference proteome</keyword>
<protein>
    <recommendedName>
        <fullName evidence="3">Phosphoribosylpyrophosphate synthetase</fullName>
    </recommendedName>
</protein>
<gene>
    <name evidence="1" type="ORF">PKOR_20790</name>
</gene>
<proteinExistence type="predicted"/>
<dbReference type="KEGG" id="pko:PKOR_20790"/>
<dbReference type="AlphaFoldDB" id="A0A0E3ZJ83"/>
<sequence>MEDKIELTPMVRVLARLRDEGYNVDFKVTENGLLSTMDDKQQFRPEEVQIVNFYRFEGESYPGDMAILYVLETSSGLKGSISDAYGLYADETVENFMKLAKDLGKNLDKHV</sequence>
<evidence type="ECO:0000313" key="2">
    <source>
        <dbReference type="Proteomes" id="UP000033109"/>
    </source>
</evidence>
<dbReference type="STRING" id="400092.PKOR_20790"/>
<accession>A0A0E3ZJ83</accession>
<evidence type="ECO:0008006" key="3">
    <source>
        <dbReference type="Google" id="ProtNLM"/>
    </source>
</evidence>
<dbReference type="PATRIC" id="fig|400092.3.peg.4568"/>
<dbReference type="HOGENOM" id="CLU_152583_1_0_10"/>
<evidence type="ECO:0000313" key="1">
    <source>
        <dbReference type="EMBL" id="AKD05064.1"/>
    </source>
</evidence>
<name>A0A0E3ZJ83_9BACT</name>